<dbReference type="Proteomes" id="UP001194729">
    <property type="component" value="Unassembled WGS sequence"/>
</dbReference>
<keyword evidence="1" id="KW-0175">Coiled coil</keyword>
<name>A0ABS0ACT9_9FLAO</name>
<comment type="caution">
    <text evidence="2">The sequence shown here is derived from an EMBL/GenBank/DDBJ whole genome shotgun (WGS) entry which is preliminary data.</text>
</comment>
<accession>A0ABS0ACT9</accession>
<feature type="coiled-coil region" evidence="1">
    <location>
        <begin position="185"/>
        <end position="212"/>
    </location>
</feature>
<feature type="non-terminal residue" evidence="2">
    <location>
        <position position="212"/>
    </location>
</feature>
<gene>
    <name evidence="2" type="ORF">FNJ87_20570</name>
</gene>
<sequence length="212" mass="25925">IEIEKHLQKPSNFKWIYNELEASTAYVPFFNGNSEEISSIDEQQRKLLEESFNCRKSQISQLIRSITRFLRAESYRRVERHLRSEISRIEKSTSILRNRYEEEERTLENEARESISSRVARVRKEQDQINSEQGGEITKYRNLEERYLRKKSQLEWEQSEVEQEQVNYDAAIEEERDYIKEHLTEREVRKDIDRQEKELDKEFRELEERERE</sequence>
<feature type="non-terminal residue" evidence="2">
    <location>
        <position position="1"/>
    </location>
</feature>
<evidence type="ECO:0000313" key="3">
    <source>
        <dbReference type="Proteomes" id="UP001194729"/>
    </source>
</evidence>
<reference evidence="2 3" key="1">
    <citation type="submission" date="2020-11" db="EMBL/GenBank/DDBJ databases">
        <title>P. mediterranea TC4 genome.</title>
        <authorList>
            <person name="Molmeret M."/>
        </authorList>
    </citation>
    <scope>NUCLEOTIDE SEQUENCE [LARGE SCALE GENOMIC DNA]</scope>
    <source>
        <strain evidence="2 3">TC4</strain>
    </source>
</reference>
<keyword evidence="3" id="KW-1185">Reference proteome</keyword>
<evidence type="ECO:0000256" key="1">
    <source>
        <dbReference type="SAM" id="Coils"/>
    </source>
</evidence>
<proteinExistence type="predicted"/>
<protein>
    <submittedName>
        <fullName evidence="2">Uncharacterized protein</fullName>
    </submittedName>
</protein>
<organism evidence="2 3">
    <name type="scientific">Nonlabens mediterrranea</name>
    <dbReference type="NCBI Taxonomy" id="1419947"/>
    <lineage>
        <taxon>Bacteria</taxon>
        <taxon>Pseudomonadati</taxon>
        <taxon>Bacteroidota</taxon>
        <taxon>Flavobacteriia</taxon>
        <taxon>Flavobacteriales</taxon>
        <taxon>Flavobacteriaceae</taxon>
        <taxon>Nonlabens</taxon>
    </lineage>
</organism>
<dbReference type="EMBL" id="JADKYU010001338">
    <property type="protein sequence ID" value="MBF4986603.1"/>
    <property type="molecule type" value="Genomic_DNA"/>
</dbReference>
<evidence type="ECO:0000313" key="2">
    <source>
        <dbReference type="EMBL" id="MBF4986603.1"/>
    </source>
</evidence>